<feature type="region of interest" description="Disordered" evidence="1">
    <location>
        <begin position="46"/>
        <end position="70"/>
    </location>
</feature>
<evidence type="ECO:0000313" key="2">
    <source>
        <dbReference type="EMBL" id="VVJ21937.1"/>
    </source>
</evidence>
<reference evidence="2 3" key="1">
    <citation type="submission" date="2019-09" db="EMBL/GenBank/DDBJ databases">
        <authorList>
            <person name="Leyn A S."/>
        </authorList>
    </citation>
    <scope>NUCLEOTIDE SEQUENCE [LARGE SCALE GENOMIC DNA]</scope>
    <source>
        <strain evidence="2">AA231_1</strain>
    </source>
</reference>
<keyword evidence="3" id="KW-1185">Reference proteome</keyword>
<accession>A0A6I8LXR5</accession>
<sequence length="70" mass="7433">MPAILPLPAPDVFRETFGYSERAGRTPMNFAGTARGREGPQRLLANRTTIKRPEPPTHAGCAPSKATSGG</sequence>
<dbReference type="AlphaFoldDB" id="A0A6I8LXR5"/>
<gene>
    <name evidence="2" type="ORF">AA23TX_06951</name>
</gene>
<protein>
    <submittedName>
        <fullName evidence="2">Uncharacterized protein</fullName>
    </submittedName>
</protein>
<dbReference type="EMBL" id="CABVGP010000002">
    <property type="protein sequence ID" value="VVJ21937.1"/>
    <property type="molecule type" value="Genomic_DNA"/>
</dbReference>
<proteinExistence type="predicted"/>
<evidence type="ECO:0000313" key="3">
    <source>
        <dbReference type="Proteomes" id="UP000399805"/>
    </source>
</evidence>
<organism evidence="2 3">
    <name type="scientific">Amycolatopsis camponoti</name>
    <dbReference type="NCBI Taxonomy" id="2606593"/>
    <lineage>
        <taxon>Bacteria</taxon>
        <taxon>Bacillati</taxon>
        <taxon>Actinomycetota</taxon>
        <taxon>Actinomycetes</taxon>
        <taxon>Pseudonocardiales</taxon>
        <taxon>Pseudonocardiaceae</taxon>
        <taxon>Amycolatopsis</taxon>
    </lineage>
</organism>
<evidence type="ECO:0000256" key="1">
    <source>
        <dbReference type="SAM" id="MobiDB-lite"/>
    </source>
</evidence>
<name>A0A6I8LXR5_9PSEU</name>
<dbReference type="Proteomes" id="UP000399805">
    <property type="component" value="Unassembled WGS sequence"/>
</dbReference>